<sequence>MANALVGTLTAFDSQTQTWEEYVEVLGHFFVANEIEDGEKKRAILLSSVGSRTYSLMRTLLSPDKPGERSYGELTDLLQSHFNPKPSEIVQRFKFNSRKRAAKEIVAEYVAVLRELAHHCSYGDKQKEMLRDRLVCGIADDRIQRRLLAEPELTFEKALKVALAMETASRYVRDLQLQALDGSVHISVFEKNRIPQVERCTVCCTEHHCPICPTSVYKPRCRSKVLQHMEVHVKNAIQYEELFITKCHQACRSGCTGGHFHCPFCSKTVLKRQDTVRHLKLCRQPLNDRKLDADADCREMGTSQTAECKGASVDPPRNLTTDKLPAFVHSRAMDPPCRLRRPKLPTVHCPHCNVAFLRKNIRKHIYRRHNDKAHRDIAAKSHLDAVCIDETNGIYAVTICAFSCPQENLGETAQNQV</sequence>
<dbReference type="Proteomes" id="UP001157502">
    <property type="component" value="Chromosome 23"/>
</dbReference>
<keyword evidence="2" id="KW-1185">Reference proteome</keyword>
<dbReference type="EMBL" id="CM055750">
    <property type="protein sequence ID" value="KAJ7994080.1"/>
    <property type="molecule type" value="Genomic_DNA"/>
</dbReference>
<comment type="caution">
    <text evidence="1">The sequence shown here is derived from an EMBL/GenBank/DDBJ whole genome shotgun (WGS) entry which is preliminary data.</text>
</comment>
<name>A0ACC2FS77_DALPE</name>
<accession>A0ACC2FS77</accession>
<evidence type="ECO:0000313" key="1">
    <source>
        <dbReference type="EMBL" id="KAJ7994080.1"/>
    </source>
</evidence>
<proteinExistence type="predicted"/>
<organism evidence="1 2">
    <name type="scientific">Dallia pectoralis</name>
    <name type="common">Alaska blackfish</name>
    <dbReference type="NCBI Taxonomy" id="75939"/>
    <lineage>
        <taxon>Eukaryota</taxon>
        <taxon>Metazoa</taxon>
        <taxon>Chordata</taxon>
        <taxon>Craniata</taxon>
        <taxon>Vertebrata</taxon>
        <taxon>Euteleostomi</taxon>
        <taxon>Actinopterygii</taxon>
        <taxon>Neopterygii</taxon>
        <taxon>Teleostei</taxon>
        <taxon>Protacanthopterygii</taxon>
        <taxon>Esociformes</taxon>
        <taxon>Umbridae</taxon>
        <taxon>Dallia</taxon>
    </lineage>
</organism>
<evidence type="ECO:0000313" key="2">
    <source>
        <dbReference type="Proteomes" id="UP001157502"/>
    </source>
</evidence>
<gene>
    <name evidence="1" type="ORF">DPEC_G00262220</name>
</gene>
<protein>
    <submittedName>
        <fullName evidence="1">Uncharacterized protein</fullName>
    </submittedName>
</protein>
<reference evidence="1" key="1">
    <citation type="submission" date="2021-05" db="EMBL/GenBank/DDBJ databases">
        <authorList>
            <person name="Pan Q."/>
            <person name="Jouanno E."/>
            <person name="Zahm M."/>
            <person name="Klopp C."/>
            <person name="Cabau C."/>
            <person name="Louis A."/>
            <person name="Berthelot C."/>
            <person name="Parey E."/>
            <person name="Roest Crollius H."/>
            <person name="Montfort J."/>
            <person name="Robinson-Rechavi M."/>
            <person name="Bouchez O."/>
            <person name="Lampietro C."/>
            <person name="Lopez Roques C."/>
            <person name="Donnadieu C."/>
            <person name="Postlethwait J."/>
            <person name="Bobe J."/>
            <person name="Dillon D."/>
            <person name="Chandos A."/>
            <person name="von Hippel F."/>
            <person name="Guiguen Y."/>
        </authorList>
    </citation>
    <scope>NUCLEOTIDE SEQUENCE</scope>
    <source>
        <strain evidence="1">YG-Jan2019</strain>
    </source>
</reference>